<reference evidence="2 3" key="1">
    <citation type="submission" date="2020-08" db="EMBL/GenBank/DDBJ databases">
        <title>Genome sequence of Thermomonas brevis KACC 16975T.</title>
        <authorList>
            <person name="Hyun D.-W."/>
            <person name="Bae J.-W."/>
        </authorList>
    </citation>
    <scope>NUCLEOTIDE SEQUENCE [LARGE SCALE GENOMIC DNA]</scope>
    <source>
        <strain evidence="2 3">KACC 16975</strain>
    </source>
</reference>
<evidence type="ECO:0000313" key="2">
    <source>
        <dbReference type="EMBL" id="QNN47465.1"/>
    </source>
</evidence>
<dbReference type="RefSeq" id="WP_187571210.1">
    <property type="nucleotide sequence ID" value="NZ_CP060711.1"/>
</dbReference>
<feature type="transmembrane region" description="Helical" evidence="1">
    <location>
        <begin position="31"/>
        <end position="50"/>
    </location>
</feature>
<keyword evidence="3" id="KW-1185">Reference proteome</keyword>
<accession>A0A7G9QVU0</accession>
<proteinExistence type="predicted"/>
<name>A0A7G9QVU0_9GAMM</name>
<dbReference type="EMBL" id="CP060711">
    <property type="protein sequence ID" value="QNN47465.1"/>
    <property type="molecule type" value="Genomic_DNA"/>
</dbReference>
<dbReference type="KEGG" id="tbv:H9L17_04825"/>
<evidence type="ECO:0000256" key="1">
    <source>
        <dbReference type="SAM" id="Phobius"/>
    </source>
</evidence>
<protein>
    <submittedName>
        <fullName evidence="2">Uncharacterized protein</fullName>
    </submittedName>
</protein>
<keyword evidence="1" id="KW-1133">Transmembrane helix</keyword>
<evidence type="ECO:0000313" key="3">
    <source>
        <dbReference type="Proteomes" id="UP000515977"/>
    </source>
</evidence>
<sequence>MTAKNREFLVLAGLIAGAAAALLLFRDGIGIVVFLALVVATLIQLVRVALGSGKSKTLGQLWAALKDAFWGIG</sequence>
<keyword evidence="1" id="KW-0472">Membrane</keyword>
<dbReference type="Proteomes" id="UP000515977">
    <property type="component" value="Chromosome"/>
</dbReference>
<keyword evidence="1" id="KW-0812">Transmembrane</keyword>
<gene>
    <name evidence="2" type="ORF">H9L17_04825</name>
</gene>
<organism evidence="2 3">
    <name type="scientific">Thermomonas brevis</name>
    <dbReference type="NCBI Taxonomy" id="215691"/>
    <lineage>
        <taxon>Bacteria</taxon>
        <taxon>Pseudomonadati</taxon>
        <taxon>Pseudomonadota</taxon>
        <taxon>Gammaproteobacteria</taxon>
        <taxon>Lysobacterales</taxon>
        <taxon>Lysobacteraceae</taxon>
        <taxon>Thermomonas</taxon>
    </lineage>
</organism>
<dbReference type="AlphaFoldDB" id="A0A7G9QVU0"/>